<evidence type="ECO:0000313" key="2">
    <source>
        <dbReference type="Proteomes" id="UP000887574"/>
    </source>
</evidence>
<feature type="region of interest" description="Disordered" evidence="1">
    <location>
        <begin position="1"/>
        <end position="35"/>
    </location>
</feature>
<feature type="compositionally biased region" description="Basic and acidic residues" evidence="1">
    <location>
        <begin position="7"/>
        <end position="24"/>
    </location>
</feature>
<dbReference type="AlphaFoldDB" id="A0A915EQF4"/>
<name>A0A915EQF4_9BILA</name>
<protein>
    <submittedName>
        <fullName evidence="3">Uncharacterized protein</fullName>
    </submittedName>
</protein>
<dbReference type="Pfam" id="PF06918">
    <property type="entry name" value="DUF1280"/>
    <property type="match status" value="1"/>
</dbReference>
<reference evidence="3" key="1">
    <citation type="submission" date="2022-11" db="UniProtKB">
        <authorList>
            <consortium name="WormBaseParasite"/>
        </authorList>
    </citation>
    <scope>IDENTIFICATION</scope>
</reference>
<evidence type="ECO:0000256" key="1">
    <source>
        <dbReference type="SAM" id="MobiDB-lite"/>
    </source>
</evidence>
<sequence>MLIIIPGKHDEQRKNLRSQPKECATEGSLSRSSSVSKRNTASFQVDFTSDVIAKLERDREMLLNRLVKPKKKESTPRKPLHALARRSSTSRIEQIFSVYQGSTKPLPSYQEFESATTKIRHQLGIISPVKTSLPSLTLSPMEDLKLCSGKLTWSQRSLLKSELRKIGKYIFAPTHKDVLEHRIRRLQECRNLDLGGNYKGKLFLSLVGNVRKANSLSSLLLVSLFDDDDGYRNLTNLLPVFNQLKFNTLIGHDVVWYVTGDLKFIGALYGHLGSASVYPCIFAKLPKISSKKVSIIQAVVSFQFDAIHTYNFLIRDRPKLSAPEKVQIHLESKSIARVPLVRIPISNIIPPSLHIVQGLAQNIISWIEKANPNQISALEDVYKRLGAQNRPGSNLLLAIMCADYLPEMDPKRSLI</sequence>
<accession>A0A915EQF4</accession>
<dbReference type="PANTHER" id="PTHR31424:SF3">
    <property type="entry name" value="RING-TYPE DOMAIN-CONTAINING PROTEIN"/>
    <property type="match status" value="1"/>
</dbReference>
<proteinExistence type="predicted"/>
<dbReference type="WBParaSite" id="jg8707">
    <property type="protein sequence ID" value="jg8707"/>
    <property type="gene ID" value="jg8707"/>
</dbReference>
<keyword evidence="2" id="KW-1185">Reference proteome</keyword>
<organism evidence="2 3">
    <name type="scientific">Ditylenchus dipsaci</name>
    <dbReference type="NCBI Taxonomy" id="166011"/>
    <lineage>
        <taxon>Eukaryota</taxon>
        <taxon>Metazoa</taxon>
        <taxon>Ecdysozoa</taxon>
        <taxon>Nematoda</taxon>
        <taxon>Chromadorea</taxon>
        <taxon>Rhabditida</taxon>
        <taxon>Tylenchina</taxon>
        <taxon>Tylenchomorpha</taxon>
        <taxon>Sphaerularioidea</taxon>
        <taxon>Anguinidae</taxon>
        <taxon>Anguininae</taxon>
        <taxon>Ditylenchus</taxon>
    </lineage>
</organism>
<dbReference type="Proteomes" id="UP000887574">
    <property type="component" value="Unplaced"/>
</dbReference>
<evidence type="ECO:0000313" key="3">
    <source>
        <dbReference type="WBParaSite" id="jg8707"/>
    </source>
</evidence>
<dbReference type="InterPro" id="IPR009689">
    <property type="entry name" value="DUF1280"/>
</dbReference>
<dbReference type="PANTHER" id="PTHR31424">
    <property type="entry name" value="PROTEIN CBG23806"/>
    <property type="match status" value="1"/>
</dbReference>